<reference evidence="1" key="1">
    <citation type="submission" date="2022-06" db="EMBL/GenBank/DDBJ databases">
        <title>Phylogenomic reconstructions and comparative analyses of Kickxellomycotina fungi.</title>
        <authorList>
            <person name="Reynolds N.K."/>
            <person name="Stajich J.E."/>
            <person name="Barry K."/>
            <person name="Grigoriev I.V."/>
            <person name="Crous P."/>
            <person name="Smith M.E."/>
        </authorList>
    </citation>
    <scope>NUCLEOTIDE SEQUENCE</scope>
    <source>
        <strain evidence="1">RSA 2271</strain>
    </source>
</reference>
<evidence type="ECO:0000313" key="2">
    <source>
        <dbReference type="Proteomes" id="UP001145114"/>
    </source>
</evidence>
<protein>
    <submittedName>
        <fullName evidence="1">GTPase activating protein (GAP) for Rho1p</fullName>
    </submittedName>
</protein>
<gene>
    <name evidence="1" type="primary">SAC7</name>
    <name evidence="1" type="ORF">EV182_005698</name>
</gene>
<comment type="caution">
    <text evidence="1">The sequence shown here is derived from an EMBL/GenBank/DDBJ whole genome shotgun (WGS) entry which is preliminary data.</text>
</comment>
<keyword evidence="2" id="KW-1185">Reference proteome</keyword>
<feature type="non-terminal residue" evidence="1">
    <location>
        <position position="475"/>
    </location>
</feature>
<dbReference type="EMBL" id="JAMZIH010007252">
    <property type="protein sequence ID" value="KAJ1673202.1"/>
    <property type="molecule type" value="Genomic_DNA"/>
</dbReference>
<sequence>MVSRTLLLDDLFGAPLEAAVLASGVKVGYFVGSGEPCVVPAIIAICGQHLVKNGQKTNGIFRISGSMKRVHRLQSEFKRDKEFGKNIDWYGYTMHDTATVFRRYLTKLPGSIIPIEFYERFRKVLRAESEAERNEKFSVLIYKLPVFQRHTLLYILHILNIFAKSENNTATLMDASNLAAVFQPSLLVHPDHIMKPEEYARSKDVVEYLISNVTSFYPPECLPKSSISVRALLSPGDRLSSLAAAQREIMMDGKYGVISDEPIIFHAQVGGDGGNSSSSNSGEAGVVSTFSARRVPARLYDPASASTIARRASLVLSGGRSPDNQPIDLLAAINYNYRSNRISKDWTVTGAPPRQSDVSQYVAPGGPPPRSPSSAGLVATQPSSSHSSIALAYNPAATDTVSQSLPSRLGSYATNSSSEAIYSRHKIPSRSVKNGTTSGGDHRTKPVSSPKPNQQATSAIPFSVEGRDGIQPDAG</sequence>
<accession>A0ACC1HAP0</accession>
<organism evidence="1 2">
    <name type="scientific">Spiromyces aspiralis</name>
    <dbReference type="NCBI Taxonomy" id="68401"/>
    <lineage>
        <taxon>Eukaryota</taxon>
        <taxon>Fungi</taxon>
        <taxon>Fungi incertae sedis</taxon>
        <taxon>Zoopagomycota</taxon>
        <taxon>Kickxellomycotina</taxon>
        <taxon>Kickxellomycetes</taxon>
        <taxon>Kickxellales</taxon>
        <taxon>Kickxellaceae</taxon>
        <taxon>Spiromyces</taxon>
    </lineage>
</organism>
<proteinExistence type="predicted"/>
<name>A0ACC1HAP0_9FUNG</name>
<evidence type="ECO:0000313" key="1">
    <source>
        <dbReference type="EMBL" id="KAJ1673202.1"/>
    </source>
</evidence>
<dbReference type="Proteomes" id="UP001145114">
    <property type="component" value="Unassembled WGS sequence"/>
</dbReference>